<keyword evidence="5 7" id="KW-0472">Membrane</keyword>
<reference evidence="9" key="1">
    <citation type="submission" date="2020-10" db="EMBL/GenBank/DDBJ databases">
        <authorList>
            <person name="Kikuchi T."/>
        </authorList>
    </citation>
    <scope>NUCLEOTIDE SEQUENCE</scope>
    <source>
        <strain evidence="9">NKZ352</strain>
    </source>
</reference>
<keyword evidence="4 7" id="KW-1133">Transmembrane helix</keyword>
<feature type="transmembrane region" description="Helical" evidence="7">
    <location>
        <begin position="456"/>
        <end position="477"/>
    </location>
</feature>
<feature type="compositionally biased region" description="Polar residues" evidence="6">
    <location>
        <begin position="687"/>
        <end position="715"/>
    </location>
</feature>
<evidence type="ECO:0000256" key="7">
    <source>
        <dbReference type="SAM" id="Phobius"/>
    </source>
</evidence>
<comment type="subcellular location">
    <subcellularLocation>
        <location evidence="1">Membrane</location>
        <topology evidence="1">Multi-pass membrane protein</topology>
    </subcellularLocation>
</comment>
<proteinExistence type="inferred from homology"/>
<feature type="transmembrane region" description="Helical" evidence="7">
    <location>
        <begin position="870"/>
        <end position="891"/>
    </location>
</feature>
<gene>
    <name evidence="9" type="ORF">CAUJ_LOCUS5077</name>
</gene>
<name>A0A8S1H2Z8_9PELO</name>
<evidence type="ECO:0000313" key="10">
    <source>
        <dbReference type="Proteomes" id="UP000835052"/>
    </source>
</evidence>
<keyword evidence="10" id="KW-1185">Reference proteome</keyword>
<evidence type="ECO:0000256" key="3">
    <source>
        <dbReference type="ARBA" id="ARBA00022692"/>
    </source>
</evidence>
<feature type="compositionally biased region" description="Polar residues" evidence="6">
    <location>
        <begin position="1340"/>
        <end position="1380"/>
    </location>
</feature>
<feature type="region of interest" description="Disordered" evidence="6">
    <location>
        <begin position="643"/>
        <end position="715"/>
    </location>
</feature>
<feature type="compositionally biased region" description="Polar residues" evidence="6">
    <location>
        <begin position="1240"/>
        <end position="1250"/>
    </location>
</feature>
<feature type="transmembrane region" description="Helical" evidence="7">
    <location>
        <begin position="511"/>
        <end position="527"/>
    </location>
</feature>
<evidence type="ECO:0000256" key="6">
    <source>
        <dbReference type="SAM" id="MobiDB-lite"/>
    </source>
</evidence>
<protein>
    <recommendedName>
        <fullName evidence="8">TMC domain-containing protein</fullName>
    </recommendedName>
</protein>
<dbReference type="PANTHER" id="PTHR23302">
    <property type="entry name" value="TRANSMEMBRANE CHANNEL-RELATED"/>
    <property type="match status" value="1"/>
</dbReference>
<dbReference type="PANTHER" id="PTHR23302:SF40">
    <property type="entry name" value="TRANSMEMBRANE CHANNEL-LIKE PROTEIN"/>
    <property type="match status" value="1"/>
</dbReference>
<dbReference type="EMBL" id="CAJGYM010000010">
    <property type="protein sequence ID" value="CAD6189158.1"/>
    <property type="molecule type" value="Genomic_DNA"/>
</dbReference>
<evidence type="ECO:0000256" key="1">
    <source>
        <dbReference type="ARBA" id="ARBA00004141"/>
    </source>
</evidence>
<feature type="compositionally biased region" description="Polar residues" evidence="6">
    <location>
        <begin position="1316"/>
        <end position="1330"/>
    </location>
</feature>
<accession>A0A8S1H2Z8</accession>
<evidence type="ECO:0000256" key="4">
    <source>
        <dbReference type="ARBA" id="ARBA00022989"/>
    </source>
</evidence>
<feature type="transmembrane region" description="Helical" evidence="7">
    <location>
        <begin position="767"/>
        <end position="785"/>
    </location>
</feature>
<keyword evidence="3 7" id="KW-0812">Transmembrane</keyword>
<feature type="transmembrane region" description="Helical" evidence="7">
    <location>
        <begin position="359"/>
        <end position="381"/>
    </location>
</feature>
<dbReference type="GO" id="GO:0008381">
    <property type="term" value="F:mechanosensitive monoatomic ion channel activity"/>
    <property type="evidence" value="ECO:0007669"/>
    <property type="project" value="TreeGrafter"/>
</dbReference>
<feature type="domain" description="TMC" evidence="8">
    <location>
        <begin position="750"/>
        <end position="865"/>
    </location>
</feature>
<dbReference type="InterPro" id="IPR012496">
    <property type="entry name" value="TMC_dom"/>
</dbReference>
<dbReference type="InterPro" id="IPR038900">
    <property type="entry name" value="TMC"/>
</dbReference>
<feature type="transmembrane region" description="Helical" evidence="7">
    <location>
        <begin position="931"/>
        <end position="952"/>
    </location>
</feature>
<feature type="region of interest" description="Disordered" evidence="6">
    <location>
        <begin position="1231"/>
        <end position="1250"/>
    </location>
</feature>
<evidence type="ECO:0000256" key="5">
    <source>
        <dbReference type="ARBA" id="ARBA00023136"/>
    </source>
</evidence>
<organism evidence="9 10">
    <name type="scientific">Caenorhabditis auriculariae</name>
    <dbReference type="NCBI Taxonomy" id="2777116"/>
    <lineage>
        <taxon>Eukaryota</taxon>
        <taxon>Metazoa</taxon>
        <taxon>Ecdysozoa</taxon>
        <taxon>Nematoda</taxon>
        <taxon>Chromadorea</taxon>
        <taxon>Rhabditida</taxon>
        <taxon>Rhabditina</taxon>
        <taxon>Rhabditomorpha</taxon>
        <taxon>Rhabditoidea</taxon>
        <taxon>Rhabditidae</taxon>
        <taxon>Peloderinae</taxon>
        <taxon>Caenorhabditis</taxon>
    </lineage>
</organism>
<sequence>MTEVPEMGVAGVAGGVACVVTPSLAPTAVKMQQGVRRTSIRREQTPTEKVDLSKQDSLVERASSKLTLDDELYDILYAFGLVDTSVFDILKAKFFGCLMNEDGKSPKTLGKTSEKLRRVTDRVQRVCVGVWQLCSPFRCPSIPPPFIIKKRLVLVPTQISGIEVLPQGLRDNPLVLRRASVFHDLITVFRKNTKHFQPPSSSDFFPSDNFSPSASNVETDAFLGKSDKQRETDEDGNPLTRQALLERIRQKKEVIGKLRCHFGSVVSSYFTFLRWIVFVNVVITLIAVVFVVLPEALGDSVADESRQNRTRSRKQIPPSEKVHADEIAVVWHYDGYLRYSPLFYGYYSDDPFLGAKVRYAVPLAYFMVTIFIFAYSFFAILRKMAANARMSKLSGSKAEQYIFNWKLFTGWDYTIGNSDTASNTVMAVVIKLRESIADSRVEGHGKFRCLQFSLRVFANLVICAMLAFSIYCISFAVQKSQTAVEQEGNLFTKNQKIIIRERLCELILDEYLFYMFLNYLTLIFALFRQNGCSSKKTDYSQDYHFRFKRQQGGWNPNIVRPPPYASRTFENRHLVGFLPRTTQSYDLPSQRTTRSYTTPYTVAPQYGPFNVNNPNAILRNGTPIGEFEAQRVGPQLLPIFTPPPRTFPPHSSGRVGQQYGGPDFEKTKVYTKSTPLPRVRTKPPWKWSTTVSPSQDESQTQIVQPDPTQVSMRNDSQLGSSIDLSNDTIHMGQMASRKSNGDEIYNSDICWETIIGQEIVKLVTMDLIFTILSILVIDFLRGVWIKYCSSWWCWDIETTFPEYGEFKVAENVLHIINNQGMIWLGLFFAPLLPALNNIKLVILMYIRGWAVMTCNVPAREIFRASRSSNFYLLILLLWLLLCTLPVGYVIASTKPSKACGPFARYDYFYTVVTREIEKRVDQTFLNYIKHIASPGVVIPIILFLILIIYFLVSLVRGLREANTDLQQQLIHERTEEKKKIFELAGGGKKRMEKKENRKTAEYVPEVEQRRRETWRVYHEGEPDRILASDSSDESDLDDDDEWKQQSLITKPYGLEEDLLANQETVQVMAFHPSLGSLIEDRELEDEENTEQAKVHFSSSLPGTSLSQMQIDSSMDSISQISRNVIQVATPEEIRSLLRPLLEAHYGVSMTSTHPFPSEIHSSPTILTSRRSSKCSSFVSLYESAKEDLLHSKALTTTSTIYELPETQPEVHQKIRKEPIEKSDTVLLRTKRAPSVERQETNSSKNNKYITSDISPQFLPWPSFEEAKNIRERMKQKTPLPLKKLSKEDISPLAEVKVEEKAKLEYRPPVPIHRKYQTATGSEAENLNKSTDSSKRFRISVSPTKTVQSNQGNEVTRNLIHQASSGSIPTQSRQSDINQNPVVAASPRAPRVQFGEDDSPRLLE</sequence>
<comment type="caution">
    <text evidence="9">The sequence shown here is derived from an EMBL/GenBank/DDBJ whole genome shotgun (WGS) entry which is preliminary data.</text>
</comment>
<feature type="transmembrane region" description="Helical" evidence="7">
    <location>
        <begin position="821"/>
        <end position="849"/>
    </location>
</feature>
<dbReference type="Proteomes" id="UP000835052">
    <property type="component" value="Unassembled WGS sequence"/>
</dbReference>
<comment type="similarity">
    <text evidence="2">Belongs to the TMC family.</text>
</comment>
<dbReference type="OrthoDB" id="5831905at2759"/>
<feature type="transmembrane region" description="Helical" evidence="7">
    <location>
        <begin position="272"/>
        <end position="293"/>
    </location>
</feature>
<evidence type="ECO:0000313" key="9">
    <source>
        <dbReference type="EMBL" id="CAD6189158.1"/>
    </source>
</evidence>
<dbReference type="Pfam" id="PF07810">
    <property type="entry name" value="TMC"/>
    <property type="match status" value="1"/>
</dbReference>
<evidence type="ECO:0000256" key="2">
    <source>
        <dbReference type="ARBA" id="ARBA00006510"/>
    </source>
</evidence>
<evidence type="ECO:0000259" key="8">
    <source>
        <dbReference type="Pfam" id="PF07810"/>
    </source>
</evidence>
<dbReference type="GO" id="GO:0005886">
    <property type="term" value="C:plasma membrane"/>
    <property type="evidence" value="ECO:0007669"/>
    <property type="project" value="InterPro"/>
</dbReference>
<feature type="region of interest" description="Disordered" evidence="6">
    <location>
        <begin position="1312"/>
        <end position="1403"/>
    </location>
</feature>